<name>A0ABT1A9U8_9PSEU</name>
<dbReference type="InterPro" id="IPR042261">
    <property type="entry name" value="Lsr2-like_dimerization"/>
</dbReference>
<feature type="region of interest" description="Disordered" evidence="2">
    <location>
        <begin position="108"/>
        <end position="155"/>
    </location>
</feature>
<proteinExistence type="predicted"/>
<evidence type="ECO:0000313" key="6">
    <source>
        <dbReference type="Proteomes" id="UP001165283"/>
    </source>
</evidence>
<reference evidence="5" key="1">
    <citation type="submission" date="2021-04" db="EMBL/GenBank/DDBJ databases">
        <title>Pseudonocardia sp. nov., isolated from sandy soil of mangrove forest.</title>
        <authorList>
            <person name="Zan Z."/>
            <person name="Huang R."/>
            <person name="Liu W."/>
        </authorList>
    </citation>
    <scope>NUCLEOTIDE SEQUENCE</scope>
    <source>
        <strain evidence="5">S2-4</strain>
    </source>
</reference>
<dbReference type="Pfam" id="PF11774">
    <property type="entry name" value="Lsr2"/>
    <property type="match status" value="1"/>
</dbReference>
<dbReference type="InterPro" id="IPR036625">
    <property type="entry name" value="E3-bd_dom_sf"/>
</dbReference>
<feature type="region of interest" description="Disordered" evidence="2">
    <location>
        <begin position="57"/>
        <end position="76"/>
    </location>
</feature>
<sequence>MAQRIETRLVDDLDGSTAVETVRFAVEGREYEIDLSEENAARLRDGLAEFIAAARRAGGTRKAGAQRPAKRGSYDREHAVAVREWARANGFEVSERGRIPSAVVEAYDKREGAEESPSGNGAAGDVEVTAVPAEETPKKKRPSVTDPFAVGQAAS</sequence>
<dbReference type="Gene3D" id="4.10.320.10">
    <property type="entry name" value="E3-binding domain"/>
    <property type="match status" value="1"/>
</dbReference>
<dbReference type="EMBL" id="JAGSOV010000069">
    <property type="protein sequence ID" value="MCO1659594.1"/>
    <property type="molecule type" value="Genomic_DNA"/>
</dbReference>
<organism evidence="5 6">
    <name type="scientific">Pseudonocardia humida</name>
    <dbReference type="NCBI Taxonomy" id="2800819"/>
    <lineage>
        <taxon>Bacteria</taxon>
        <taxon>Bacillati</taxon>
        <taxon>Actinomycetota</taxon>
        <taxon>Actinomycetes</taxon>
        <taxon>Pseudonocardiales</taxon>
        <taxon>Pseudonocardiaceae</taxon>
        <taxon>Pseudonocardia</taxon>
    </lineage>
</organism>
<dbReference type="Proteomes" id="UP001165283">
    <property type="component" value="Unassembled WGS sequence"/>
</dbReference>
<comment type="caution">
    <text evidence="5">The sequence shown here is derived from an EMBL/GenBank/DDBJ whole genome shotgun (WGS) entry which is preliminary data.</text>
</comment>
<dbReference type="InterPro" id="IPR055370">
    <property type="entry name" value="Lsr2_DNA-bd"/>
</dbReference>
<dbReference type="Pfam" id="PF23359">
    <property type="entry name" value="Lsr2_DNA-bd"/>
    <property type="match status" value="1"/>
</dbReference>
<feature type="domain" description="Lsr2 dimerization" evidence="3">
    <location>
        <begin position="1"/>
        <end position="58"/>
    </location>
</feature>
<dbReference type="Gene3D" id="3.30.60.230">
    <property type="entry name" value="Lsr2, dimerization domain"/>
    <property type="match status" value="1"/>
</dbReference>
<evidence type="ECO:0000313" key="5">
    <source>
        <dbReference type="EMBL" id="MCO1659594.1"/>
    </source>
</evidence>
<keyword evidence="1" id="KW-0238">DNA-binding</keyword>
<gene>
    <name evidence="5" type="ORF">KDL28_31445</name>
</gene>
<evidence type="ECO:0000259" key="4">
    <source>
        <dbReference type="Pfam" id="PF23359"/>
    </source>
</evidence>
<protein>
    <submittedName>
        <fullName evidence="5">Lsr2 family protein</fullName>
    </submittedName>
</protein>
<evidence type="ECO:0000259" key="3">
    <source>
        <dbReference type="Pfam" id="PF11774"/>
    </source>
</evidence>
<feature type="domain" description="Lsr2 DNA-binding" evidence="4">
    <location>
        <begin position="75"/>
        <end position="109"/>
    </location>
</feature>
<evidence type="ECO:0000256" key="1">
    <source>
        <dbReference type="ARBA" id="ARBA00023125"/>
    </source>
</evidence>
<dbReference type="InterPro" id="IPR024412">
    <property type="entry name" value="Lsr2_dim_dom"/>
</dbReference>
<keyword evidence="6" id="KW-1185">Reference proteome</keyword>
<accession>A0ABT1A9U8</accession>
<evidence type="ECO:0000256" key="2">
    <source>
        <dbReference type="SAM" id="MobiDB-lite"/>
    </source>
</evidence>